<feature type="region of interest" description="Disordered" evidence="2">
    <location>
        <begin position="70"/>
        <end position="109"/>
    </location>
</feature>
<comment type="similarity">
    <text evidence="1">Belongs to the CapA family.</text>
</comment>
<dbReference type="InterPro" id="IPR019079">
    <property type="entry name" value="Capsule_synth_CapA"/>
</dbReference>
<dbReference type="SMART" id="SM00854">
    <property type="entry name" value="PGA_cap"/>
    <property type="match status" value="1"/>
</dbReference>
<proteinExistence type="inferred from homology"/>
<keyword evidence="3" id="KW-0812">Transmembrane</keyword>
<feature type="transmembrane region" description="Helical" evidence="3">
    <location>
        <begin position="20"/>
        <end position="42"/>
    </location>
</feature>
<feature type="compositionally biased region" description="Low complexity" evidence="2">
    <location>
        <begin position="86"/>
        <end position="109"/>
    </location>
</feature>
<evidence type="ECO:0000256" key="1">
    <source>
        <dbReference type="ARBA" id="ARBA00005662"/>
    </source>
</evidence>
<dbReference type="Gene3D" id="3.60.21.10">
    <property type="match status" value="1"/>
</dbReference>
<feature type="compositionally biased region" description="Acidic residues" evidence="2">
    <location>
        <begin position="75"/>
        <end position="85"/>
    </location>
</feature>
<dbReference type="RefSeq" id="WP_227100619.1">
    <property type="nucleotide sequence ID" value="NZ_JAJEQN010000015.1"/>
</dbReference>
<sequence length="503" mass="56179">MAGKREERKKARFHWLVTSWLIVAAVIIVGVGGIILFMNGLYHKEMRKENAQLPQMLESSRDAKWAYAFNGESQTESESESESQLESDSQSESKLQTESELQLESTEEQSIVSTVIEKEETQTQTQADVSSKAEPAHNVVIGDVKSEKPTYVSLVAVGDNLMHYDVSMSGLQADGSYNYDYNFAYVRDIVQAADLAVINQECVIGGDQWGIKDYPCFNVRTEVAAAIANAGFDVVLAATNHVLDIGKVGSLYMVDFFRNNYPQLTLLGIHDSWETRDEIHVIEKNGIKIGMINYTDILNCKGDYNADGQYLVDMLDYDRLATLIQRTKEASDFVIVFPHWGTEYNLGTDASQTEQAAFLAAQGVDLVIGTHPHVVEPIDYIDRPDGGKMLIYYSLGNFQSLQRKEATLLGGMAKVTIKKDFKGARIVDFDMETLVTDYRLGGVRVTNYFDIITTYPWSKYSRAIAESGNIGNGNANFNLDYMFQLQAEQAAQVHEARQKAGLE</sequence>
<dbReference type="PANTHER" id="PTHR33393">
    <property type="entry name" value="POLYGLUTAMINE SYNTHESIS ACCESSORY PROTEIN RV0574C-RELATED"/>
    <property type="match status" value="1"/>
</dbReference>
<dbReference type="InterPro" id="IPR029052">
    <property type="entry name" value="Metallo-depent_PP-like"/>
</dbReference>
<feature type="domain" description="Capsule synthesis protein CapA" evidence="4">
    <location>
        <begin position="153"/>
        <end position="402"/>
    </location>
</feature>
<dbReference type="CDD" id="cd07381">
    <property type="entry name" value="MPP_CapA"/>
    <property type="match status" value="1"/>
</dbReference>
<keyword evidence="3" id="KW-0472">Membrane</keyword>
<dbReference type="PANTHER" id="PTHR33393:SF12">
    <property type="entry name" value="CAPSULE BIOSYNTHESIS PROTEIN CAPA"/>
    <property type="match status" value="1"/>
</dbReference>
<dbReference type="Proteomes" id="UP001198200">
    <property type="component" value="Unassembled WGS sequence"/>
</dbReference>
<dbReference type="AlphaFoldDB" id="A0AAE3JBL5"/>
<accession>A0AAE3JBL5</accession>
<evidence type="ECO:0000313" key="6">
    <source>
        <dbReference type="Proteomes" id="UP001198200"/>
    </source>
</evidence>
<evidence type="ECO:0000256" key="2">
    <source>
        <dbReference type="SAM" id="MobiDB-lite"/>
    </source>
</evidence>
<keyword evidence="3" id="KW-1133">Transmembrane helix</keyword>
<dbReference type="SUPFAM" id="SSF56300">
    <property type="entry name" value="Metallo-dependent phosphatases"/>
    <property type="match status" value="1"/>
</dbReference>
<reference evidence="5 6" key="1">
    <citation type="submission" date="2021-10" db="EMBL/GenBank/DDBJ databases">
        <title>Anaerobic single-cell dispensing facilitates the cultivation of human gut bacteria.</title>
        <authorList>
            <person name="Afrizal A."/>
        </authorList>
    </citation>
    <scope>NUCLEOTIDE SEQUENCE [LARGE SCALE GENOMIC DNA]</scope>
    <source>
        <strain evidence="5 6">CLA-AA-H224</strain>
    </source>
</reference>
<name>A0AAE3JBL5_9FIRM</name>
<gene>
    <name evidence="5" type="ORF">LKD48_07605</name>
</gene>
<evidence type="ECO:0000313" key="5">
    <source>
        <dbReference type="EMBL" id="MCC2221500.1"/>
    </source>
</evidence>
<evidence type="ECO:0000256" key="3">
    <source>
        <dbReference type="SAM" id="Phobius"/>
    </source>
</evidence>
<comment type="caution">
    <text evidence="5">The sequence shown here is derived from an EMBL/GenBank/DDBJ whole genome shotgun (WGS) entry which is preliminary data.</text>
</comment>
<evidence type="ECO:0000259" key="4">
    <source>
        <dbReference type="SMART" id="SM00854"/>
    </source>
</evidence>
<dbReference type="InterPro" id="IPR052169">
    <property type="entry name" value="CW_Biosynth-Accessory"/>
</dbReference>
<dbReference type="EMBL" id="JAJEQN010000015">
    <property type="protein sequence ID" value="MCC2221500.1"/>
    <property type="molecule type" value="Genomic_DNA"/>
</dbReference>
<keyword evidence="6" id="KW-1185">Reference proteome</keyword>
<organism evidence="5 6">
    <name type="scientific">Anthropogastromicrobium aceti</name>
    <dbReference type="NCBI Taxonomy" id="2981768"/>
    <lineage>
        <taxon>Bacteria</taxon>
        <taxon>Bacillati</taxon>
        <taxon>Bacillota</taxon>
        <taxon>Clostridia</taxon>
        <taxon>Lachnospirales</taxon>
        <taxon>Lachnospiraceae</taxon>
        <taxon>Anthropogastromicrobium</taxon>
    </lineage>
</organism>
<protein>
    <submittedName>
        <fullName evidence="5">CapA family protein</fullName>
    </submittedName>
</protein>
<dbReference type="Pfam" id="PF09587">
    <property type="entry name" value="PGA_cap"/>
    <property type="match status" value="1"/>
</dbReference>